<dbReference type="Pfam" id="PF13899">
    <property type="entry name" value="Thioredoxin_7"/>
    <property type="match status" value="1"/>
</dbReference>
<dbReference type="PANTHER" id="PTHR32234:SF0">
    <property type="entry name" value="THIOL:DISULFIDE INTERCHANGE PROTEIN DSBD"/>
    <property type="match status" value="1"/>
</dbReference>
<protein>
    <recommendedName>
        <fullName evidence="1">Thioredoxin domain-containing protein</fullName>
    </recommendedName>
</protein>
<gene>
    <name evidence="2" type="ORF">BK009_06620</name>
</gene>
<dbReference type="Proteomes" id="UP000232631">
    <property type="component" value="Chromosome"/>
</dbReference>
<dbReference type="AlphaFoldDB" id="A0A2H4VQM1"/>
<reference evidence="2 3" key="1">
    <citation type="submission" date="2016-10" db="EMBL/GenBank/DDBJ databases">
        <title>Comparative genomics between deep and shallow subseafloor isolates.</title>
        <authorList>
            <person name="Ishii S."/>
            <person name="Miller J.R."/>
            <person name="Sutton G."/>
            <person name="Suzuki S."/>
            <person name="Methe B."/>
            <person name="Inagaki F."/>
            <person name="Imachi H."/>
        </authorList>
    </citation>
    <scope>NUCLEOTIDE SEQUENCE [LARGE SCALE GENOMIC DNA]</scope>
    <source>
        <strain evidence="2 3">A8p</strain>
    </source>
</reference>
<sequence length="141" mass="15981">MREYFIGIVVIIISLLVLVLSIHTLTSNEIETNTSSIQWGNDLNQAMEEAKKSNKTIFIDFYADWCSYCGDMDEEAFTDPQVVERLTQNYVLLKVDVDENPGLSSKYTAYSLPTMVIVDSSGNEIKRIIGYQTPEQLLSQI</sequence>
<dbReference type="EMBL" id="CP017768">
    <property type="protein sequence ID" value="AUB60381.1"/>
    <property type="molecule type" value="Genomic_DNA"/>
</dbReference>
<dbReference type="GO" id="GO:0045454">
    <property type="term" value="P:cell redox homeostasis"/>
    <property type="evidence" value="ECO:0007669"/>
    <property type="project" value="TreeGrafter"/>
</dbReference>
<dbReference type="SUPFAM" id="SSF52833">
    <property type="entry name" value="Thioredoxin-like"/>
    <property type="match status" value="1"/>
</dbReference>
<keyword evidence="3" id="KW-1185">Reference proteome</keyword>
<dbReference type="PANTHER" id="PTHR32234">
    <property type="entry name" value="THIOL:DISULFIDE INTERCHANGE PROTEIN DSBD"/>
    <property type="match status" value="1"/>
</dbReference>
<dbReference type="RefSeq" id="WP_100909284.1">
    <property type="nucleotide sequence ID" value="NZ_CP017768.1"/>
</dbReference>
<dbReference type="InterPro" id="IPR036249">
    <property type="entry name" value="Thioredoxin-like_sf"/>
</dbReference>
<name>A0A2H4VQM1_9EURY</name>
<dbReference type="InterPro" id="IPR013766">
    <property type="entry name" value="Thioredoxin_domain"/>
</dbReference>
<proteinExistence type="predicted"/>
<feature type="domain" description="Thioredoxin" evidence="1">
    <location>
        <begin position="19"/>
        <end position="141"/>
    </location>
</feature>
<dbReference type="Gene3D" id="3.40.30.10">
    <property type="entry name" value="Glutaredoxin"/>
    <property type="match status" value="1"/>
</dbReference>
<evidence type="ECO:0000313" key="3">
    <source>
        <dbReference type="Proteomes" id="UP000232631"/>
    </source>
</evidence>
<accession>A0A2H4VQM1</accession>
<evidence type="ECO:0000259" key="1">
    <source>
        <dbReference type="PROSITE" id="PS51352"/>
    </source>
</evidence>
<organism evidence="2 3">
    <name type="scientific">Methanobacterium subterraneum</name>
    <dbReference type="NCBI Taxonomy" id="59277"/>
    <lineage>
        <taxon>Archaea</taxon>
        <taxon>Methanobacteriati</taxon>
        <taxon>Methanobacteriota</taxon>
        <taxon>Methanomada group</taxon>
        <taxon>Methanobacteria</taxon>
        <taxon>Methanobacteriales</taxon>
        <taxon>Methanobacteriaceae</taxon>
        <taxon>Methanobacterium</taxon>
    </lineage>
</organism>
<dbReference type="PROSITE" id="PS51352">
    <property type="entry name" value="THIOREDOXIN_2"/>
    <property type="match status" value="1"/>
</dbReference>
<dbReference type="GeneID" id="35126149"/>
<evidence type="ECO:0000313" key="2">
    <source>
        <dbReference type="EMBL" id="AUB60381.1"/>
    </source>
</evidence>
<dbReference type="GO" id="GO:0015035">
    <property type="term" value="F:protein-disulfide reductase activity"/>
    <property type="evidence" value="ECO:0007669"/>
    <property type="project" value="TreeGrafter"/>
</dbReference>
<dbReference type="KEGG" id="msub:BK009_06620"/>